<dbReference type="Pfam" id="PF02518">
    <property type="entry name" value="HATPase_c"/>
    <property type="match status" value="1"/>
</dbReference>
<evidence type="ECO:0000256" key="6">
    <source>
        <dbReference type="ARBA" id="ARBA00022692"/>
    </source>
</evidence>
<keyword evidence="10 11" id="KW-0472">Membrane</keyword>
<dbReference type="EMBL" id="JARRAF010000005">
    <property type="protein sequence ID" value="MDK2123674.1"/>
    <property type="molecule type" value="Genomic_DNA"/>
</dbReference>
<dbReference type="EC" id="2.7.13.3" evidence="3"/>
<dbReference type="RefSeq" id="WP_284099971.1">
    <property type="nucleotide sequence ID" value="NZ_JARRAF010000005.1"/>
</dbReference>
<feature type="domain" description="Histidine kinase" evidence="12">
    <location>
        <begin position="248"/>
        <end position="443"/>
    </location>
</feature>
<keyword evidence="7" id="KW-0418">Kinase</keyword>
<keyword evidence="9" id="KW-0902">Two-component regulatory system</keyword>
<evidence type="ECO:0000313" key="14">
    <source>
        <dbReference type="EMBL" id="MDK2123674.1"/>
    </source>
</evidence>
<keyword evidence="6 11" id="KW-0812">Transmembrane</keyword>
<dbReference type="PANTHER" id="PTHR45436:SF4">
    <property type="entry name" value="SENSOR PROTEIN PHOQ"/>
    <property type="match status" value="1"/>
</dbReference>
<evidence type="ECO:0000256" key="8">
    <source>
        <dbReference type="ARBA" id="ARBA00022989"/>
    </source>
</evidence>
<evidence type="ECO:0000259" key="13">
    <source>
        <dbReference type="PROSITE" id="PS50885"/>
    </source>
</evidence>
<organism evidence="14 15">
    <name type="scientific">Parachitinimonas caeni</name>
    <dbReference type="NCBI Taxonomy" id="3031301"/>
    <lineage>
        <taxon>Bacteria</taxon>
        <taxon>Pseudomonadati</taxon>
        <taxon>Pseudomonadota</taxon>
        <taxon>Betaproteobacteria</taxon>
        <taxon>Neisseriales</taxon>
        <taxon>Chitinibacteraceae</taxon>
        <taxon>Parachitinimonas</taxon>
    </lineage>
</organism>
<dbReference type="InterPro" id="IPR036097">
    <property type="entry name" value="HisK_dim/P_sf"/>
</dbReference>
<evidence type="ECO:0000256" key="7">
    <source>
        <dbReference type="ARBA" id="ARBA00022777"/>
    </source>
</evidence>
<dbReference type="PANTHER" id="PTHR45436">
    <property type="entry name" value="SENSOR HISTIDINE KINASE YKOH"/>
    <property type="match status" value="1"/>
</dbReference>
<evidence type="ECO:0000256" key="4">
    <source>
        <dbReference type="ARBA" id="ARBA00022553"/>
    </source>
</evidence>
<keyword evidence="14" id="KW-0067">ATP-binding</keyword>
<dbReference type="PROSITE" id="PS50109">
    <property type="entry name" value="HIS_KIN"/>
    <property type="match status" value="1"/>
</dbReference>
<protein>
    <recommendedName>
        <fullName evidence="3">histidine kinase</fullName>
        <ecNumber evidence="3">2.7.13.3</ecNumber>
    </recommendedName>
</protein>
<dbReference type="Gene3D" id="1.10.287.130">
    <property type="match status" value="1"/>
</dbReference>
<evidence type="ECO:0000256" key="5">
    <source>
        <dbReference type="ARBA" id="ARBA00022679"/>
    </source>
</evidence>
<dbReference type="GO" id="GO:0005524">
    <property type="term" value="F:ATP binding"/>
    <property type="evidence" value="ECO:0007669"/>
    <property type="project" value="UniProtKB-KW"/>
</dbReference>
<evidence type="ECO:0000313" key="15">
    <source>
        <dbReference type="Proteomes" id="UP001172778"/>
    </source>
</evidence>
<dbReference type="SUPFAM" id="SSF55874">
    <property type="entry name" value="ATPase domain of HSP90 chaperone/DNA topoisomerase II/histidine kinase"/>
    <property type="match status" value="1"/>
</dbReference>
<dbReference type="InterPro" id="IPR036890">
    <property type="entry name" value="HATPase_C_sf"/>
</dbReference>
<comment type="caution">
    <text evidence="14">The sequence shown here is derived from an EMBL/GenBank/DDBJ whole genome shotgun (WGS) entry which is preliminary data.</text>
</comment>
<keyword evidence="14" id="KW-0547">Nucleotide-binding</keyword>
<dbReference type="SMART" id="SM00387">
    <property type="entry name" value="HATPase_c"/>
    <property type="match status" value="1"/>
</dbReference>
<keyword evidence="8 11" id="KW-1133">Transmembrane helix</keyword>
<dbReference type="InterPro" id="IPR003660">
    <property type="entry name" value="HAMP_dom"/>
</dbReference>
<dbReference type="Proteomes" id="UP001172778">
    <property type="component" value="Unassembled WGS sequence"/>
</dbReference>
<feature type="transmembrane region" description="Helical" evidence="11">
    <location>
        <begin position="169"/>
        <end position="188"/>
    </location>
</feature>
<dbReference type="Pfam" id="PF00672">
    <property type="entry name" value="HAMP"/>
    <property type="match status" value="1"/>
</dbReference>
<gene>
    <name evidence="14" type="ORF">PZA18_06395</name>
</gene>
<sequence>MLPSSINGRIIVAATLILLAFLVATGAALDRAFQESAQAARHERLLGQAYLLMAAADVSPDGGILMPPQLAEPRLSLPSSGLYANVSHLAAKVEWQSNSTLGLNVPFLRGLEAGHQEFTEIADKTGKPYFVLGFGVKWATGNQNALLTFSVSEDKADYLKQIGVYRRSLWGWLGGLAGLLLLAQILLLRWGLAPMRRVAQELKEVETGNRSRLDNDYPAEIRLLTDNLNHLLAREQAQRERYRNGLADLAHSLKTPLAVLRAALSDPGHLQATVSEQVVRMDHIVQHQLQRAATAGASRLAEPIALQPIADRIAASLQKVYRDKSLTISVQVPADLTARLDSGDVFEAWGNLADNGCKWARHTVQLFAQIEAGRITLGVEDDGPGIANPAHVLKRHGRADESTPGQGIGLDVVADIAQAYDGNLQIARSRLGGALVSITVQHH</sequence>
<evidence type="ECO:0000256" key="9">
    <source>
        <dbReference type="ARBA" id="ARBA00023012"/>
    </source>
</evidence>
<dbReference type="SUPFAM" id="SSF47384">
    <property type="entry name" value="Homodimeric domain of signal transducing histidine kinase"/>
    <property type="match status" value="1"/>
</dbReference>
<dbReference type="InterPro" id="IPR050428">
    <property type="entry name" value="TCS_sensor_his_kinase"/>
</dbReference>
<dbReference type="PROSITE" id="PS50885">
    <property type="entry name" value="HAMP"/>
    <property type="match status" value="1"/>
</dbReference>
<dbReference type="InterPro" id="IPR005467">
    <property type="entry name" value="His_kinase_dom"/>
</dbReference>
<accession>A0ABT7DUM0</accession>
<dbReference type="PRINTS" id="PR00344">
    <property type="entry name" value="BCTRLSENSOR"/>
</dbReference>
<dbReference type="InterPro" id="IPR004358">
    <property type="entry name" value="Sig_transdc_His_kin-like_C"/>
</dbReference>
<keyword evidence="5" id="KW-0808">Transferase</keyword>
<feature type="domain" description="HAMP" evidence="13">
    <location>
        <begin position="189"/>
        <end position="240"/>
    </location>
</feature>
<evidence type="ECO:0000259" key="12">
    <source>
        <dbReference type="PROSITE" id="PS50109"/>
    </source>
</evidence>
<keyword evidence="15" id="KW-1185">Reference proteome</keyword>
<name>A0ABT7DUM0_9NEIS</name>
<comment type="catalytic activity">
    <reaction evidence="1">
        <text>ATP + protein L-histidine = ADP + protein N-phospho-L-histidine.</text>
        <dbReference type="EC" id="2.7.13.3"/>
    </reaction>
</comment>
<evidence type="ECO:0000256" key="3">
    <source>
        <dbReference type="ARBA" id="ARBA00012438"/>
    </source>
</evidence>
<dbReference type="InterPro" id="IPR003594">
    <property type="entry name" value="HATPase_dom"/>
</dbReference>
<dbReference type="Gene3D" id="3.30.565.10">
    <property type="entry name" value="Histidine kinase-like ATPase, C-terminal domain"/>
    <property type="match status" value="1"/>
</dbReference>
<evidence type="ECO:0000256" key="10">
    <source>
        <dbReference type="ARBA" id="ARBA00023136"/>
    </source>
</evidence>
<dbReference type="CDD" id="cd00082">
    <property type="entry name" value="HisKA"/>
    <property type="match status" value="1"/>
</dbReference>
<reference evidence="14" key="1">
    <citation type="submission" date="2023-03" db="EMBL/GenBank/DDBJ databases">
        <title>Chitinimonas shenzhenensis gen. nov., sp. nov., a novel member of family Burkholderiaceae isolated from activated sludge collected in Shen Zhen, China.</title>
        <authorList>
            <person name="Wang X."/>
        </authorList>
    </citation>
    <scope>NUCLEOTIDE SEQUENCE</scope>
    <source>
        <strain evidence="14">DQS-5</strain>
    </source>
</reference>
<evidence type="ECO:0000256" key="1">
    <source>
        <dbReference type="ARBA" id="ARBA00000085"/>
    </source>
</evidence>
<proteinExistence type="predicted"/>
<evidence type="ECO:0000256" key="2">
    <source>
        <dbReference type="ARBA" id="ARBA00004370"/>
    </source>
</evidence>
<keyword evidence="4" id="KW-0597">Phosphoprotein</keyword>
<evidence type="ECO:0000256" key="11">
    <source>
        <dbReference type="SAM" id="Phobius"/>
    </source>
</evidence>
<dbReference type="InterPro" id="IPR003661">
    <property type="entry name" value="HisK_dim/P_dom"/>
</dbReference>
<comment type="subcellular location">
    <subcellularLocation>
        <location evidence="2">Membrane</location>
    </subcellularLocation>
</comment>